<accession>A0A0V0Y8K5</accession>
<dbReference type="GO" id="GO:0031267">
    <property type="term" value="F:small GTPase binding"/>
    <property type="evidence" value="ECO:0007669"/>
    <property type="project" value="TreeGrafter"/>
</dbReference>
<dbReference type="Pfam" id="PF00566">
    <property type="entry name" value="RabGAP-TBC"/>
    <property type="match status" value="1"/>
</dbReference>
<dbReference type="FunFam" id="1.10.10.750:FF:000003">
    <property type="entry name" value="GTPase activating protein (Evi5)"/>
    <property type="match status" value="1"/>
</dbReference>
<dbReference type="FunFam" id="1.10.472.80:FF:000002">
    <property type="entry name" value="Ecotropic viral integration site 5"/>
    <property type="match status" value="1"/>
</dbReference>
<keyword evidence="2 3" id="KW-0175">Coiled coil</keyword>
<organism evidence="6 7">
    <name type="scientific">Trichinella pseudospiralis</name>
    <name type="common">Parasitic roundworm</name>
    <dbReference type="NCBI Taxonomy" id="6337"/>
    <lineage>
        <taxon>Eukaryota</taxon>
        <taxon>Metazoa</taxon>
        <taxon>Ecdysozoa</taxon>
        <taxon>Nematoda</taxon>
        <taxon>Enoplea</taxon>
        <taxon>Dorylaimia</taxon>
        <taxon>Trichinellida</taxon>
        <taxon>Trichinellidae</taxon>
        <taxon>Trichinella</taxon>
    </lineage>
</organism>
<evidence type="ECO:0000256" key="4">
    <source>
        <dbReference type="SAM" id="MobiDB-lite"/>
    </source>
</evidence>
<name>A0A0V0Y8K5_TRIPS</name>
<reference evidence="6 7" key="1">
    <citation type="submission" date="2015-01" db="EMBL/GenBank/DDBJ databases">
        <title>Evolution of Trichinella species and genotypes.</title>
        <authorList>
            <person name="Korhonen P.K."/>
            <person name="Edoardo P."/>
            <person name="Giuseppe L.R."/>
            <person name="Gasser R.B."/>
        </authorList>
    </citation>
    <scope>NUCLEOTIDE SEQUENCE [LARGE SCALE GENOMIC DNA]</scope>
    <source>
        <strain evidence="6">ISS141</strain>
    </source>
</reference>
<dbReference type="EMBL" id="JYDU01000045">
    <property type="protein sequence ID" value="KRX96306.1"/>
    <property type="molecule type" value="Genomic_DNA"/>
</dbReference>
<evidence type="ECO:0000256" key="2">
    <source>
        <dbReference type="ARBA" id="ARBA00023054"/>
    </source>
</evidence>
<dbReference type="AlphaFoldDB" id="A0A0V0Y8K5"/>
<dbReference type="Gene3D" id="1.10.8.270">
    <property type="entry name" value="putative rabgap domain of human tbc1 domain family member 14 like domains"/>
    <property type="match status" value="1"/>
</dbReference>
<dbReference type="InterPro" id="IPR035969">
    <property type="entry name" value="Rab-GAP_TBC_sf"/>
</dbReference>
<feature type="non-terminal residue" evidence="6">
    <location>
        <position position="1"/>
    </location>
</feature>
<dbReference type="PANTHER" id="PTHR47219">
    <property type="entry name" value="RAB GTPASE-ACTIVATING PROTEIN 1-LIKE"/>
    <property type="match status" value="1"/>
</dbReference>
<dbReference type="PROSITE" id="PS50086">
    <property type="entry name" value="TBC_RABGAP"/>
    <property type="match status" value="1"/>
</dbReference>
<feature type="region of interest" description="Disordered" evidence="4">
    <location>
        <begin position="717"/>
        <end position="738"/>
    </location>
</feature>
<dbReference type="GO" id="GO:0005096">
    <property type="term" value="F:GTPase activator activity"/>
    <property type="evidence" value="ECO:0007669"/>
    <property type="project" value="UniProtKB-KW"/>
</dbReference>
<dbReference type="PANTHER" id="PTHR47219:SF22">
    <property type="entry name" value="RAB-GAP TBC DOMAIN-CONTAINING PROTEIN"/>
    <property type="match status" value="1"/>
</dbReference>
<dbReference type="Gene3D" id="1.10.10.750">
    <property type="entry name" value="Ypt/Rab-GAP domain of gyp1p, domain 1"/>
    <property type="match status" value="1"/>
</dbReference>
<dbReference type="InterPro" id="IPR000195">
    <property type="entry name" value="Rab-GAP-TBC_dom"/>
</dbReference>
<sequence>LKIMNTMVVAGEFQTASNCLSDICSDIEEGQLSNEDKEVLKKMVAVNRANQLDNRSVSGNGSLRSGDSSTESTSATNDSPNELADESEDLWVTWAHLVKNWETESKKQPQLIKDLVRQGIPNYFRTLAWQLLSGANQAPAHDAYAEYLRSNSPHEKAIRRDISRTFPEHKFFSEDGRGQQSLFNVMKAYSIHDREVGYCQGSAFVAGMLLLHMPEEEAFSVLLKLMEEYRLRELYKPTMAELGLCMFQLECLVQDQMPELHAHFQNMGFDTSMYASSWFLTLFSTQLPLDIAFRILDLLLIDKISIAFRIALAILQLCRIDLLTLDMEGMLRYFQRDVAEKFENDPELLFAVAFGIKCNPKLMKKLEKDYWIKRSKDQEEAIELRGIRTENRLLRQRVECLEQESASLADRLIDKQVALAQETEKLINLTHDMSSLRELHSEIKKQLEEAYETVRDLTSKRAVDRLDKGVQADDACMIEHIQTLQQELMQSQVRETDQELLIKELKNRINELETANKRLKEAPPDNCVASIQEDLIAVKMREAEANLSLKEVRQKLVDLSNDWKLHTAMELPEPLEGLEKRPVVKEQACTPARMKELEDLLMGVRIREAETLGQLKEMRQRVMELETLNHVCTNQIRRQDEEFKRLTLEHEQCSFKERDHQQNLLEERRRTSDLESQLKELTVMSRLKETELLQANAELKAKVCELESGLMERWTREELDRSNAAAETSSDGEQESADANLHDAAVVNGDRCPPSLGSLLLSSLSSEDDLDNLVTKVSVDIDSTSSVFSSPTSEIPPDLGAHNASNQGEPFNAENFNSKFLLFSFSPPPLYIPLSLHSGNCCQFCNNFKP</sequence>
<feature type="domain" description="Rab-GAP TBC" evidence="5">
    <location>
        <begin position="119"/>
        <end position="303"/>
    </location>
</feature>
<dbReference type="SMART" id="SM00164">
    <property type="entry name" value="TBC"/>
    <property type="match status" value="1"/>
</dbReference>
<comment type="caution">
    <text evidence="6">The sequence shown here is derived from an EMBL/GenBank/DDBJ whole genome shotgun (WGS) entry which is preliminary data.</text>
</comment>
<feature type="coiled-coil region" evidence="3">
    <location>
        <begin position="384"/>
        <end position="460"/>
    </location>
</feature>
<evidence type="ECO:0000259" key="5">
    <source>
        <dbReference type="PROSITE" id="PS50086"/>
    </source>
</evidence>
<evidence type="ECO:0000256" key="1">
    <source>
        <dbReference type="ARBA" id="ARBA00022468"/>
    </source>
</evidence>
<dbReference type="SUPFAM" id="SSF47923">
    <property type="entry name" value="Ypt/Rab-GAP domain of gyp1p"/>
    <property type="match status" value="2"/>
</dbReference>
<dbReference type="FunFam" id="1.10.8.270:FF:000001">
    <property type="entry name" value="TBC1 domain family member 1"/>
    <property type="match status" value="1"/>
</dbReference>
<dbReference type="Proteomes" id="UP000054815">
    <property type="component" value="Unassembled WGS sequence"/>
</dbReference>
<dbReference type="Gene3D" id="1.10.472.80">
    <property type="entry name" value="Ypt/Rab-GAP domain of gyp1p, domain 3"/>
    <property type="match status" value="1"/>
</dbReference>
<keyword evidence="1" id="KW-0343">GTPase activation</keyword>
<evidence type="ECO:0000256" key="3">
    <source>
        <dbReference type="SAM" id="Coils"/>
    </source>
</evidence>
<gene>
    <name evidence="6" type="primary">Evi5</name>
    <name evidence="6" type="ORF">T4E_10824</name>
</gene>
<proteinExistence type="predicted"/>
<feature type="coiled-coil region" evidence="3">
    <location>
        <begin position="495"/>
        <end position="562"/>
    </location>
</feature>
<feature type="region of interest" description="Disordered" evidence="4">
    <location>
        <begin position="54"/>
        <end position="84"/>
    </location>
</feature>
<dbReference type="InterPro" id="IPR050302">
    <property type="entry name" value="Rab_GAP_TBC_domain"/>
</dbReference>
<feature type="compositionally biased region" description="Polar residues" evidence="4">
    <location>
        <begin position="54"/>
        <end position="80"/>
    </location>
</feature>
<evidence type="ECO:0000313" key="7">
    <source>
        <dbReference type="Proteomes" id="UP000054815"/>
    </source>
</evidence>
<protein>
    <submittedName>
        <fullName evidence="6">Ecotropic viral integration site 5-like protein</fullName>
    </submittedName>
</protein>
<evidence type="ECO:0000313" key="6">
    <source>
        <dbReference type="EMBL" id="KRX96306.1"/>
    </source>
</evidence>